<gene>
    <name evidence="1" type="ordered locus">Sinac_7215</name>
</gene>
<dbReference type="SUPFAM" id="SSF53649">
    <property type="entry name" value="Alkaline phosphatase-like"/>
    <property type="match status" value="1"/>
</dbReference>
<dbReference type="InterPro" id="IPR010869">
    <property type="entry name" value="DUF1501"/>
</dbReference>
<dbReference type="EMBL" id="CP003364">
    <property type="protein sequence ID" value="AGA31263.1"/>
    <property type="molecule type" value="Genomic_DNA"/>
</dbReference>
<dbReference type="KEGG" id="saci:Sinac_7215"/>
<evidence type="ECO:0000313" key="1">
    <source>
        <dbReference type="EMBL" id="AGA31263.1"/>
    </source>
</evidence>
<dbReference type="OrthoDB" id="127333at2"/>
<dbReference type="InterPro" id="IPR017850">
    <property type="entry name" value="Alkaline_phosphatase_core_sf"/>
</dbReference>
<dbReference type="PANTHER" id="PTHR43737:SF1">
    <property type="entry name" value="DUF1501 DOMAIN-CONTAINING PROTEIN"/>
    <property type="match status" value="1"/>
</dbReference>
<sequence>MAGHHRQTKSGPPCGRIRRRTFLADVGNGLTGLALGSMLARDGVVRADAPEIPAWSPPDGRPQGDPKTKSVIWIFLSGGVSHLETWDPKPLLNKYAGKTYDATGLPSPFKSPLFRERSRAVVGEDRTHSEIFPLQVGFKKRGQVGVEISDWWPHLSTCVDDIAFVRSMYTTDNDHAAEFQMHHGRHKLDERQPVIGSWINYGLGTLNEDLPQFVFLGQYKDPRVREDFNADYLGPQYSGVELSLDPKNPLPFGTLAPGVLAEEQANEFALIRELNQLSSVEYPEDDQLRARIKAYELAFRMQGSVPEVVNLAQESPETQSLYGIDQEGTAIYGRRLLAARRLAERGVRFTLVYLSDYGEWDSHSKLKDLHAQSCARVDRPIAGLLKDLKRRGLTDDVTVVCCTEFGRTPGLEVRPGLTSPTGRDHHPHAFTVWFAGAGIKGATVHGATDELGFHAVESPHYVTDIHATLLHLMGLDSRKLDIPGRKRLEIDYGRPIHEILT</sequence>
<dbReference type="Pfam" id="PF07394">
    <property type="entry name" value="DUF1501"/>
    <property type="match status" value="1"/>
</dbReference>
<dbReference type="STRING" id="886293.Sinac_7215"/>
<evidence type="ECO:0008006" key="3">
    <source>
        <dbReference type="Google" id="ProtNLM"/>
    </source>
</evidence>
<protein>
    <recommendedName>
        <fullName evidence="3">Arylsulfatase A family protein</fullName>
    </recommendedName>
</protein>
<dbReference type="RefSeq" id="WP_015250333.1">
    <property type="nucleotide sequence ID" value="NC_019892.1"/>
</dbReference>
<dbReference type="eggNOG" id="COG4102">
    <property type="taxonomic scope" value="Bacteria"/>
</dbReference>
<dbReference type="PROSITE" id="PS51318">
    <property type="entry name" value="TAT"/>
    <property type="match status" value="1"/>
</dbReference>
<dbReference type="InterPro" id="IPR006311">
    <property type="entry name" value="TAT_signal"/>
</dbReference>
<dbReference type="HOGENOM" id="CLU_035908_0_0_0"/>
<accession>L0DQM5</accession>
<dbReference type="Proteomes" id="UP000010798">
    <property type="component" value="Chromosome"/>
</dbReference>
<dbReference type="Gene3D" id="3.40.720.10">
    <property type="entry name" value="Alkaline Phosphatase, subunit A"/>
    <property type="match status" value="1"/>
</dbReference>
<keyword evidence="2" id="KW-1185">Reference proteome</keyword>
<dbReference type="PANTHER" id="PTHR43737">
    <property type="entry name" value="BLL7424 PROTEIN"/>
    <property type="match status" value="1"/>
</dbReference>
<evidence type="ECO:0000313" key="2">
    <source>
        <dbReference type="Proteomes" id="UP000010798"/>
    </source>
</evidence>
<name>L0DQM5_SINAD</name>
<organism evidence="1 2">
    <name type="scientific">Singulisphaera acidiphila (strain ATCC BAA-1392 / DSM 18658 / VKM B-2454 / MOB10)</name>
    <dbReference type="NCBI Taxonomy" id="886293"/>
    <lineage>
        <taxon>Bacteria</taxon>
        <taxon>Pseudomonadati</taxon>
        <taxon>Planctomycetota</taxon>
        <taxon>Planctomycetia</taxon>
        <taxon>Isosphaerales</taxon>
        <taxon>Isosphaeraceae</taxon>
        <taxon>Singulisphaera</taxon>
    </lineage>
</organism>
<dbReference type="AlphaFoldDB" id="L0DQM5"/>
<reference evidence="1 2" key="1">
    <citation type="submission" date="2012-02" db="EMBL/GenBank/DDBJ databases">
        <title>Complete sequence of chromosome of Singulisphaera acidiphila DSM 18658.</title>
        <authorList>
            <consortium name="US DOE Joint Genome Institute (JGI-PGF)"/>
            <person name="Lucas S."/>
            <person name="Copeland A."/>
            <person name="Lapidus A."/>
            <person name="Glavina del Rio T."/>
            <person name="Dalin E."/>
            <person name="Tice H."/>
            <person name="Bruce D."/>
            <person name="Goodwin L."/>
            <person name="Pitluck S."/>
            <person name="Peters L."/>
            <person name="Ovchinnikova G."/>
            <person name="Chertkov O."/>
            <person name="Kyrpides N."/>
            <person name="Mavromatis K."/>
            <person name="Ivanova N."/>
            <person name="Brettin T."/>
            <person name="Detter J.C."/>
            <person name="Han C."/>
            <person name="Larimer F."/>
            <person name="Land M."/>
            <person name="Hauser L."/>
            <person name="Markowitz V."/>
            <person name="Cheng J.-F."/>
            <person name="Hugenholtz P."/>
            <person name="Woyke T."/>
            <person name="Wu D."/>
            <person name="Tindall B."/>
            <person name="Pomrenke H."/>
            <person name="Brambilla E."/>
            <person name="Klenk H.-P."/>
            <person name="Eisen J.A."/>
        </authorList>
    </citation>
    <scope>NUCLEOTIDE SEQUENCE [LARGE SCALE GENOMIC DNA]</scope>
    <source>
        <strain evidence="2">ATCC BAA-1392 / DSM 18658 / VKM B-2454 / MOB10</strain>
    </source>
</reference>
<proteinExistence type="predicted"/>